<dbReference type="STRING" id="109376.A0A0D3CQA5"/>
<dbReference type="InterPro" id="IPR000504">
    <property type="entry name" value="RRM_dom"/>
</dbReference>
<dbReference type="SMART" id="SM00360">
    <property type="entry name" value="RRM"/>
    <property type="match status" value="2"/>
</dbReference>
<dbReference type="GO" id="GO:0005685">
    <property type="term" value="C:U1 snRNP"/>
    <property type="evidence" value="ECO:0007669"/>
    <property type="project" value="TreeGrafter"/>
</dbReference>
<dbReference type="GO" id="GO:0071004">
    <property type="term" value="C:U2-type prespliceosome"/>
    <property type="evidence" value="ECO:0007669"/>
    <property type="project" value="TreeGrafter"/>
</dbReference>
<comment type="subcellular location">
    <subcellularLocation>
        <location evidence="1">Nucleus</location>
    </subcellularLocation>
</comment>
<dbReference type="AlphaFoldDB" id="A0A0D3CQA5"/>
<reference evidence="6" key="2">
    <citation type="submission" date="2015-03" db="UniProtKB">
        <authorList>
            <consortium name="EnsemblPlants"/>
        </authorList>
    </citation>
    <scope>IDENTIFICATION</scope>
</reference>
<evidence type="ECO:0000313" key="6">
    <source>
        <dbReference type="EnsemblPlants" id="Bo6g028050.1"/>
    </source>
</evidence>
<dbReference type="PANTHER" id="PTHR13952:SF29">
    <property type="entry name" value="RRM DOMAIN-CONTAINING PROTEIN"/>
    <property type="match status" value="1"/>
</dbReference>
<evidence type="ECO:0000313" key="7">
    <source>
        <dbReference type="Proteomes" id="UP000032141"/>
    </source>
</evidence>
<dbReference type="InterPro" id="IPR035979">
    <property type="entry name" value="RBD_domain_sf"/>
</dbReference>
<evidence type="ECO:0000256" key="4">
    <source>
        <dbReference type="SAM" id="MobiDB-lite"/>
    </source>
</evidence>
<keyword evidence="2" id="KW-0539">Nucleus</keyword>
<organism evidence="6 7">
    <name type="scientific">Brassica oleracea var. oleracea</name>
    <dbReference type="NCBI Taxonomy" id="109376"/>
    <lineage>
        <taxon>Eukaryota</taxon>
        <taxon>Viridiplantae</taxon>
        <taxon>Streptophyta</taxon>
        <taxon>Embryophyta</taxon>
        <taxon>Tracheophyta</taxon>
        <taxon>Spermatophyta</taxon>
        <taxon>Magnoliopsida</taxon>
        <taxon>eudicotyledons</taxon>
        <taxon>Gunneridae</taxon>
        <taxon>Pentapetalae</taxon>
        <taxon>rosids</taxon>
        <taxon>malvids</taxon>
        <taxon>Brassicales</taxon>
        <taxon>Brassicaceae</taxon>
        <taxon>Brassiceae</taxon>
        <taxon>Brassica</taxon>
    </lineage>
</organism>
<feature type="compositionally biased region" description="Basic and acidic residues" evidence="4">
    <location>
        <begin position="25"/>
        <end position="47"/>
    </location>
</feature>
<evidence type="ECO:0000256" key="3">
    <source>
        <dbReference type="PROSITE-ProRule" id="PRU00176"/>
    </source>
</evidence>
<dbReference type="InterPro" id="IPR051183">
    <property type="entry name" value="U1_U11-U12_snRNP_70-35kDa"/>
</dbReference>
<dbReference type="CDD" id="cd00590">
    <property type="entry name" value="RRM_SF"/>
    <property type="match status" value="2"/>
</dbReference>
<dbReference type="SUPFAM" id="SSF54928">
    <property type="entry name" value="RNA-binding domain, RBD"/>
    <property type="match status" value="1"/>
</dbReference>
<dbReference type="GO" id="GO:0000398">
    <property type="term" value="P:mRNA splicing, via spliceosome"/>
    <property type="evidence" value="ECO:0007669"/>
    <property type="project" value="TreeGrafter"/>
</dbReference>
<feature type="domain" description="RRM" evidence="5">
    <location>
        <begin position="291"/>
        <end position="401"/>
    </location>
</feature>
<dbReference type="HOGENOM" id="CLU_687641_0_0_1"/>
<dbReference type="PANTHER" id="PTHR13952">
    <property type="entry name" value="U1 SMALL NUCLEAR RIBONUCLEOPROTEIN 70 KD"/>
    <property type="match status" value="1"/>
</dbReference>
<dbReference type="InterPro" id="IPR012677">
    <property type="entry name" value="Nucleotide-bd_a/b_plait_sf"/>
</dbReference>
<dbReference type="GO" id="GO:0003729">
    <property type="term" value="F:mRNA binding"/>
    <property type="evidence" value="ECO:0007669"/>
    <property type="project" value="TreeGrafter"/>
</dbReference>
<keyword evidence="3" id="KW-0694">RNA-binding</keyword>
<sequence>MASANSLGKRKPEDDLDTEPVLGRHKSEAKETRSESQVELLETKSDESALNSAKETIEGLDEDPDFVEAVATSRSKTLYVANLPREKTEISHMRPHGQACGLWLCYFASVNDANKAVATSRSKTLYVANLPREKTEISHMRPHGQACGLWLCYFASVNDANKAVATSRSKTLYVANLPREKTEISHIIDFFKDVGQVVHVRLICNLMGNHVGTGFVEFASADEAKKALEKKNGEHFHRRKIFLDVPEKAQGRFKYCIDHKVWYEDYLRQESLLIGADETPDFAEENAVRRKTLFFANLSHNNNELLISNISKIFKDVVQVVRVRLIVDHCGEHVSCGFVEFASANEAQKVMMKNSATTPEIAATYPFRHKYNLAQKLWYEDKLRREYLKTSPNLKIAVTHK</sequence>
<feature type="domain" description="RRM" evidence="5">
    <location>
        <begin position="170"/>
        <end position="248"/>
    </location>
</feature>
<dbReference type="PROSITE" id="PS50102">
    <property type="entry name" value="RRM"/>
    <property type="match status" value="2"/>
</dbReference>
<proteinExistence type="predicted"/>
<dbReference type="Pfam" id="PF00076">
    <property type="entry name" value="RRM_1"/>
    <property type="match status" value="1"/>
</dbReference>
<dbReference type="Gene3D" id="3.30.70.330">
    <property type="match status" value="2"/>
</dbReference>
<keyword evidence="7" id="KW-1185">Reference proteome</keyword>
<dbReference type="EnsemblPlants" id="Bo6g028050.1">
    <property type="protein sequence ID" value="Bo6g028050.1"/>
    <property type="gene ID" value="Bo6g028050"/>
</dbReference>
<evidence type="ECO:0000256" key="1">
    <source>
        <dbReference type="ARBA" id="ARBA00004123"/>
    </source>
</evidence>
<evidence type="ECO:0000256" key="2">
    <source>
        <dbReference type="ARBA" id="ARBA00023242"/>
    </source>
</evidence>
<accession>A0A0D3CQA5</accession>
<reference evidence="6 7" key="1">
    <citation type="journal article" date="2014" name="Genome Biol.">
        <title>Transcriptome and methylome profiling reveals relics of genome dominance in the mesopolyploid Brassica oleracea.</title>
        <authorList>
            <person name="Parkin I.A."/>
            <person name="Koh C."/>
            <person name="Tang H."/>
            <person name="Robinson S.J."/>
            <person name="Kagale S."/>
            <person name="Clarke W.E."/>
            <person name="Town C.D."/>
            <person name="Nixon J."/>
            <person name="Krishnakumar V."/>
            <person name="Bidwell S.L."/>
            <person name="Denoeud F."/>
            <person name="Belcram H."/>
            <person name="Links M.G."/>
            <person name="Just J."/>
            <person name="Clarke C."/>
            <person name="Bender T."/>
            <person name="Huebert T."/>
            <person name="Mason A.S."/>
            <person name="Pires J.C."/>
            <person name="Barker G."/>
            <person name="Moore J."/>
            <person name="Walley P.G."/>
            <person name="Manoli S."/>
            <person name="Batley J."/>
            <person name="Edwards D."/>
            <person name="Nelson M.N."/>
            <person name="Wang X."/>
            <person name="Paterson A.H."/>
            <person name="King G."/>
            <person name="Bancroft I."/>
            <person name="Chalhoub B."/>
            <person name="Sharpe A.G."/>
        </authorList>
    </citation>
    <scope>NUCLEOTIDE SEQUENCE</scope>
    <source>
        <strain evidence="6 7">cv. TO1000</strain>
    </source>
</reference>
<feature type="region of interest" description="Disordered" evidence="4">
    <location>
        <begin position="1"/>
        <end position="51"/>
    </location>
</feature>
<protein>
    <recommendedName>
        <fullName evidence="5">RRM domain-containing protein</fullName>
    </recommendedName>
</protein>
<dbReference type="GO" id="GO:0071011">
    <property type="term" value="C:precatalytic spliceosome"/>
    <property type="evidence" value="ECO:0007669"/>
    <property type="project" value="TreeGrafter"/>
</dbReference>
<dbReference type="eggNOG" id="KOG0123">
    <property type="taxonomic scope" value="Eukaryota"/>
</dbReference>
<name>A0A0D3CQA5_BRAOL</name>
<evidence type="ECO:0000259" key="5">
    <source>
        <dbReference type="PROSITE" id="PS50102"/>
    </source>
</evidence>
<dbReference type="Gramene" id="Bo6g028050.1">
    <property type="protein sequence ID" value="Bo6g028050.1"/>
    <property type="gene ID" value="Bo6g028050"/>
</dbReference>
<dbReference type="GO" id="GO:0030619">
    <property type="term" value="F:U1 snRNA binding"/>
    <property type="evidence" value="ECO:0007669"/>
    <property type="project" value="TreeGrafter"/>
</dbReference>
<dbReference type="Proteomes" id="UP000032141">
    <property type="component" value="Chromosome C6"/>
</dbReference>